<evidence type="ECO:0000256" key="4">
    <source>
        <dbReference type="ARBA" id="ARBA00022692"/>
    </source>
</evidence>
<dbReference type="PROSITE" id="PS01348">
    <property type="entry name" value="MRAY_2"/>
    <property type="match status" value="1"/>
</dbReference>
<dbReference type="Pfam" id="PF00953">
    <property type="entry name" value="Glycos_transf_4"/>
    <property type="match status" value="1"/>
</dbReference>
<feature type="binding site" evidence="7">
    <location>
        <position position="158"/>
    </location>
    <ligand>
        <name>Mg(2+)</name>
        <dbReference type="ChEBI" id="CHEBI:18420"/>
    </ligand>
</feature>
<dbReference type="PANTHER" id="PTHR22926">
    <property type="entry name" value="PHOSPHO-N-ACETYLMURAMOYL-PENTAPEPTIDE-TRANSFERASE"/>
    <property type="match status" value="1"/>
</dbReference>
<sequence>MREYALTFVIAVAVTYLLTPFVRRAAIAFGAVPPVRDRDVHTEPIPRLGGIAMYGGFAAALLISAQLPHLRAVFFDQTWWRGLLLAGALIVVIGIIDDRWGMAPIPKLAGQIAAAGILVSQGVQLLWLPLPGTTLVLGPELGTVLSVLLIIVTINAVNFADGLDGLAAGIVAIAAAAFFTYYYVVAVDQGFDRQSYPAMIAIILVGVCAGFLMHNFNPARVFMGDTGSMLIGLLLASITITVTGEFQANAVVSFDSSGLVAFLPILLPLLALALPLADLVLAVVRRTLAGKSPFAPDKKHLHHRLLELGHSHARAVLLMYLWAAIISFAAVSLSIFNAPMIVLTVTTLVAICAVGLITLPRMRRRRALARAKTGRTLTDDHTEPSGT</sequence>
<dbReference type="GO" id="GO:0009103">
    <property type="term" value="P:lipopolysaccharide biosynthetic process"/>
    <property type="evidence" value="ECO:0007669"/>
    <property type="project" value="TreeGrafter"/>
</dbReference>
<evidence type="ECO:0000256" key="8">
    <source>
        <dbReference type="SAM" id="Phobius"/>
    </source>
</evidence>
<dbReference type="OrthoDB" id="9783652at2"/>
<keyword evidence="10" id="KW-1185">Reference proteome</keyword>
<organism evidence="9 10">
    <name type="scientific">Actinorugispora endophytica</name>
    <dbReference type="NCBI Taxonomy" id="1605990"/>
    <lineage>
        <taxon>Bacteria</taxon>
        <taxon>Bacillati</taxon>
        <taxon>Actinomycetota</taxon>
        <taxon>Actinomycetes</taxon>
        <taxon>Streptosporangiales</taxon>
        <taxon>Nocardiopsidaceae</taxon>
        <taxon>Actinorugispora</taxon>
    </lineage>
</organism>
<feature type="transmembrane region" description="Helical" evidence="8">
    <location>
        <begin position="341"/>
        <end position="360"/>
    </location>
</feature>
<dbReference type="Proteomes" id="UP000295281">
    <property type="component" value="Unassembled WGS sequence"/>
</dbReference>
<dbReference type="GO" id="GO:0071555">
    <property type="term" value="P:cell wall organization"/>
    <property type="evidence" value="ECO:0007669"/>
    <property type="project" value="TreeGrafter"/>
</dbReference>
<feature type="transmembrane region" description="Helical" evidence="8">
    <location>
        <begin position="108"/>
        <end position="129"/>
    </location>
</feature>
<evidence type="ECO:0000313" key="10">
    <source>
        <dbReference type="Proteomes" id="UP000295281"/>
    </source>
</evidence>
<feature type="transmembrane region" description="Helical" evidence="8">
    <location>
        <begin position="166"/>
        <end position="184"/>
    </location>
</feature>
<comment type="cofactor">
    <cofactor evidence="7">
        <name>Mg(2+)</name>
        <dbReference type="ChEBI" id="CHEBI:18420"/>
    </cofactor>
</comment>
<keyword evidence="5 8" id="KW-1133">Transmembrane helix</keyword>
<dbReference type="GO" id="GO:0005886">
    <property type="term" value="C:plasma membrane"/>
    <property type="evidence" value="ECO:0007669"/>
    <property type="project" value="UniProtKB-SubCell"/>
</dbReference>
<feature type="transmembrane region" description="Helical" evidence="8">
    <location>
        <begin position="48"/>
        <end position="67"/>
    </location>
</feature>
<feature type="binding site" evidence="7">
    <location>
        <position position="225"/>
    </location>
    <ligand>
        <name>Mg(2+)</name>
        <dbReference type="ChEBI" id="CHEBI:18420"/>
    </ligand>
</feature>
<dbReference type="EMBL" id="SNYN01000020">
    <property type="protein sequence ID" value="TDQ47965.1"/>
    <property type="molecule type" value="Genomic_DNA"/>
</dbReference>
<evidence type="ECO:0000256" key="5">
    <source>
        <dbReference type="ARBA" id="ARBA00022989"/>
    </source>
</evidence>
<dbReference type="GO" id="GO:0046872">
    <property type="term" value="F:metal ion binding"/>
    <property type="evidence" value="ECO:0007669"/>
    <property type="project" value="UniProtKB-KW"/>
</dbReference>
<evidence type="ECO:0000256" key="7">
    <source>
        <dbReference type="PIRSR" id="PIRSR600715-1"/>
    </source>
</evidence>
<reference evidence="9 10" key="1">
    <citation type="submission" date="2019-03" db="EMBL/GenBank/DDBJ databases">
        <title>Genomic Encyclopedia of Type Strains, Phase IV (KMG-IV): sequencing the most valuable type-strain genomes for metagenomic binning, comparative biology and taxonomic classification.</title>
        <authorList>
            <person name="Goeker M."/>
        </authorList>
    </citation>
    <scope>NUCLEOTIDE SEQUENCE [LARGE SCALE GENOMIC DNA]</scope>
    <source>
        <strain evidence="9 10">DSM 46770</strain>
    </source>
</reference>
<keyword evidence="3 9" id="KW-0808">Transferase</keyword>
<keyword evidence="6 8" id="KW-0472">Membrane</keyword>
<protein>
    <submittedName>
        <fullName evidence="9">UDP-GlcNAc:undecaprenyl-phosphate GlcNAc-1-phosphate transferase</fullName>
    </submittedName>
</protein>
<evidence type="ECO:0000313" key="9">
    <source>
        <dbReference type="EMBL" id="TDQ47965.1"/>
    </source>
</evidence>
<evidence type="ECO:0000256" key="2">
    <source>
        <dbReference type="ARBA" id="ARBA00022475"/>
    </source>
</evidence>
<comment type="caution">
    <text evidence="9">The sequence shown here is derived from an EMBL/GenBank/DDBJ whole genome shotgun (WGS) entry which is preliminary data.</text>
</comment>
<accession>A0A4R6URQ1</accession>
<feature type="transmembrane region" description="Helical" evidence="8">
    <location>
        <begin position="228"/>
        <end position="248"/>
    </location>
</feature>
<gene>
    <name evidence="9" type="ORF">EV190_12023</name>
</gene>
<keyword evidence="4 8" id="KW-0812">Transmembrane</keyword>
<dbReference type="AlphaFoldDB" id="A0A4R6URQ1"/>
<dbReference type="PANTHER" id="PTHR22926:SF3">
    <property type="entry name" value="UNDECAPRENYL-PHOSPHATE ALPHA-N-ACETYLGLUCOSAMINYL 1-PHOSPHATE TRANSFERASE"/>
    <property type="match status" value="1"/>
</dbReference>
<dbReference type="GO" id="GO:0044038">
    <property type="term" value="P:cell wall macromolecule biosynthetic process"/>
    <property type="evidence" value="ECO:0007669"/>
    <property type="project" value="TreeGrafter"/>
</dbReference>
<dbReference type="CDD" id="cd06853">
    <property type="entry name" value="GT_WecA_like"/>
    <property type="match status" value="1"/>
</dbReference>
<keyword evidence="7" id="KW-0460">Magnesium</keyword>
<evidence type="ECO:0000256" key="1">
    <source>
        <dbReference type="ARBA" id="ARBA00004651"/>
    </source>
</evidence>
<feature type="transmembrane region" description="Helical" evidence="8">
    <location>
        <begin position="6"/>
        <end position="27"/>
    </location>
</feature>
<keyword evidence="7" id="KW-0479">Metal-binding</keyword>
<dbReference type="InterPro" id="IPR000715">
    <property type="entry name" value="Glycosyl_transferase_4"/>
</dbReference>
<dbReference type="GO" id="GO:0016780">
    <property type="term" value="F:phosphotransferase activity, for other substituted phosphate groups"/>
    <property type="evidence" value="ECO:0007669"/>
    <property type="project" value="InterPro"/>
</dbReference>
<evidence type="ECO:0000256" key="3">
    <source>
        <dbReference type="ARBA" id="ARBA00022679"/>
    </source>
</evidence>
<feature type="transmembrane region" description="Helical" evidence="8">
    <location>
        <begin position="196"/>
        <end position="216"/>
    </location>
</feature>
<feature type="transmembrane region" description="Helical" evidence="8">
    <location>
        <begin position="79"/>
        <end position="96"/>
    </location>
</feature>
<feature type="transmembrane region" description="Helical" evidence="8">
    <location>
        <begin position="141"/>
        <end position="159"/>
    </location>
</feature>
<proteinExistence type="predicted"/>
<feature type="transmembrane region" description="Helical" evidence="8">
    <location>
        <begin position="260"/>
        <end position="284"/>
    </location>
</feature>
<keyword evidence="2" id="KW-1003">Cell membrane</keyword>
<name>A0A4R6URQ1_9ACTN</name>
<comment type="subcellular location">
    <subcellularLocation>
        <location evidence="1">Cell membrane</location>
        <topology evidence="1">Multi-pass membrane protein</topology>
    </subcellularLocation>
</comment>
<feature type="transmembrane region" description="Helical" evidence="8">
    <location>
        <begin position="315"/>
        <end position="335"/>
    </location>
</feature>
<evidence type="ECO:0000256" key="6">
    <source>
        <dbReference type="ARBA" id="ARBA00023136"/>
    </source>
</evidence>
<dbReference type="InterPro" id="IPR018480">
    <property type="entry name" value="PNAcMuramoyl-5peptid_Trfase_CS"/>
</dbReference>
<dbReference type="RefSeq" id="WP_133742839.1">
    <property type="nucleotide sequence ID" value="NZ_SNYN01000020.1"/>
</dbReference>